<reference evidence="3" key="1">
    <citation type="submission" date="2017-04" db="EMBL/GenBank/DDBJ databases">
        <title>Function of individual gut microbiota members based on whole genome sequencing of pure cultures obtained from chicken caecum.</title>
        <authorList>
            <person name="Medvecky M."/>
            <person name="Cejkova D."/>
            <person name="Polansky O."/>
            <person name="Karasova D."/>
            <person name="Kubasova T."/>
            <person name="Cizek A."/>
            <person name="Rychlik I."/>
        </authorList>
    </citation>
    <scope>NUCLEOTIDE SEQUENCE [LARGE SCALE GENOMIC DNA]</scope>
    <source>
        <strain evidence="3">An90</strain>
    </source>
</reference>
<gene>
    <name evidence="2" type="ORF">B5G41_09940</name>
</gene>
<keyword evidence="1" id="KW-0812">Transmembrane</keyword>
<dbReference type="EMBL" id="NFHB01000006">
    <property type="protein sequence ID" value="OUN02844.1"/>
    <property type="molecule type" value="Genomic_DNA"/>
</dbReference>
<organism evidence="2 3">
    <name type="scientific">Alistipes onderdonkii</name>
    <dbReference type="NCBI Taxonomy" id="328813"/>
    <lineage>
        <taxon>Bacteria</taxon>
        <taxon>Pseudomonadati</taxon>
        <taxon>Bacteroidota</taxon>
        <taxon>Bacteroidia</taxon>
        <taxon>Bacteroidales</taxon>
        <taxon>Rikenellaceae</taxon>
        <taxon>Alistipes</taxon>
    </lineage>
</organism>
<dbReference type="Proteomes" id="UP000195772">
    <property type="component" value="Unassembled WGS sequence"/>
</dbReference>
<proteinExistence type="predicted"/>
<comment type="caution">
    <text evidence="2">The sequence shown here is derived from an EMBL/GenBank/DDBJ whole genome shotgun (WGS) entry which is preliminary data.</text>
</comment>
<feature type="transmembrane region" description="Helical" evidence="1">
    <location>
        <begin position="46"/>
        <end position="65"/>
    </location>
</feature>
<keyword evidence="1" id="KW-1133">Transmembrane helix</keyword>
<evidence type="ECO:0000256" key="1">
    <source>
        <dbReference type="SAM" id="Phobius"/>
    </source>
</evidence>
<protein>
    <submittedName>
        <fullName evidence="2">Uncharacterized protein</fullName>
    </submittedName>
</protein>
<evidence type="ECO:0000313" key="3">
    <source>
        <dbReference type="Proteomes" id="UP000195772"/>
    </source>
</evidence>
<dbReference type="AlphaFoldDB" id="A0A1Y3QT57"/>
<sequence>MHPEPKKHPNAARREAWMPLLGLLLLGFALFIFIRNMYFRPSSESGSFVPTIIAVLIAFCGGGLIRRYARRRNEEETN</sequence>
<feature type="transmembrane region" description="Helical" evidence="1">
    <location>
        <begin position="16"/>
        <end position="34"/>
    </location>
</feature>
<keyword evidence="1" id="KW-0472">Membrane</keyword>
<name>A0A1Y3QT57_9BACT</name>
<evidence type="ECO:0000313" key="2">
    <source>
        <dbReference type="EMBL" id="OUN02844.1"/>
    </source>
</evidence>
<accession>A0A1Y3QT57</accession>